<dbReference type="GO" id="GO:0000379">
    <property type="term" value="P:tRNA-type intron splice site recognition and cleavage"/>
    <property type="evidence" value="ECO:0007669"/>
    <property type="project" value="UniProtKB-UniRule"/>
</dbReference>
<organism evidence="15 16">
    <name type="scientific">Leptobrachium leishanense</name>
    <name type="common">Leishan spiny toad</name>
    <dbReference type="NCBI Taxonomy" id="445787"/>
    <lineage>
        <taxon>Eukaryota</taxon>
        <taxon>Metazoa</taxon>
        <taxon>Chordata</taxon>
        <taxon>Craniata</taxon>
        <taxon>Vertebrata</taxon>
        <taxon>Euteleostomi</taxon>
        <taxon>Amphibia</taxon>
        <taxon>Batrachia</taxon>
        <taxon>Anura</taxon>
        <taxon>Pelobatoidea</taxon>
        <taxon>Megophryidae</taxon>
        <taxon>Leptobrachium</taxon>
    </lineage>
</organism>
<evidence type="ECO:0000313" key="16">
    <source>
        <dbReference type="Proteomes" id="UP000694569"/>
    </source>
</evidence>
<dbReference type="InterPro" id="IPR036167">
    <property type="entry name" value="tRNA_intron_Endo_cat-like_sf"/>
</dbReference>
<evidence type="ECO:0000256" key="6">
    <source>
        <dbReference type="ARBA" id="ARBA00023239"/>
    </source>
</evidence>
<dbReference type="GO" id="GO:0006397">
    <property type="term" value="P:mRNA processing"/>
    <property type="evidence" value="ECO:0007669"/>
    <property type="project" value="UniProtKB-KW"/>
</dbReference>
<dbReference type="PANTHER" id="PTHR13070:SF0">
    <property type="entry name" value="TRNA-SPLICING ENDONUCLEASE SUBUNIT SEN34"/>
    <property type="match status" value="1"/>
</dbReference>
<dbReference type="Proteomes" id="UP000694569">
    <property type="component" value="Unplaced"/>
</dbReference>
<feature type="domain" description="TSEN34 N-terminal" evidence="14">
    <location>
        <begin position="9"/>
        <end position="77"/>
    </location>
</feature>
<dbReference type="InterPro" id="IPR016690">
    <property type="entry name" value="TSEN34"/>
</dbReference>
<feature type="domain" description="tRNA intron endonuclease catalytic" evidence="13">
    <location>
        <begin position="224"/>
        <end position="307"/>
    </location>
</feature>
<feature type="region of interest" description="Disordered" evidence="12">
    <location>
        <begin position="149"/>
        <end position="170"/>
    </location>
</feature>
<dbReference type="InterPro" id="IPR059049">
    <property type="entry name" value="TSEN34_N"/>
</dbReference>
<keyword evidence="7 10" id="KW-0539">Nucleus</keyword>
<evidence type="ECO:0000256" key="12">
    <source>
        <dbReference type="SAM" id="MobiDB-lite"/>
    </source>
</evidence>
<name>A0A8C5N3H4_9ANUR</name>
<evidence type="ECO:0000313" key="15">
    <source>
        <dbReference type="Ensembl" id="ENSLLEP00000022522.1"/>
    </source>
</evidence>
<dbReference type="InterPro" id="IPR006677">
    <property type="entry name" value="tRNA_intron_Endonuc_cat-like"/>
</dbReference>
<comment type="similarity">
    <text evidence="2 10">Belongs to the tRNA-intron endonuclease family.</text>
</comment>
<protein>
    <recommendedName>
        <fullName evidence="9 10">tRNA-splicing endonuclease subunit Sen34</fullName>
        <ecNumber evidence="3 10">4.6.1.16</ecNumber>
    </recommendedName>
</protein>
<dbReference type="GO" id="GO:0000214">
    <property type="term" value="C:tRNA-intron endonuclease complex"/>
    <property type="evidence" value="ECO:0007669"/>
    <property type="project" value="UniProtKB-UniRule"/>
</dbReference>
<evidence type="ECO:0000256" key="4">
    <source>
        <dbReference type="ARBA" id="ARBA00022664"/>
    </source>
</evidence>
<feature type="active site" evidence="11">
    <location>
        <position position="292"/>
    </location>
</feature>
<comment type="function">
    <text evidence="10">Constitutes one of the two catalytic subunit of the tRNA-splicing endonuclease complex, a complex responsible for identification and cleavage of the splice sites in pre-tRNA. It cleaves pre-tRNA at the 5'- and 3'-splice sites to release the intron. The products are an intron and two tRNA half-molecules bearing 2',3'-cyclic phosphate and 5'-OH termini. There are no conserved sequences at the splice sites, but the intron is invariably located at the same site in the gene, placing the splice sites an invariant distance from the constant structural features of the tRNA body.</text>
</comment>
<evidence type="ECO:0000256" key="9">
    <source>
        <dbReference type="ARBA" id="ARBA00070870"/>
    </source>
</evidence>
<dbReference type="PANTHER" id="PTHR13070">
    <property type="entry name" value="TRNA-SPLICING ENDONUCLEASE SUBUNIT SEN34-RELATED"/>
    <property type="match status" value="1"/>
</dbReference>
<dbReference type="CDD" id="cd22363">
    <property type="entry name" value="tRNA-intron_lyase_C"/>
    <property type="match status" value="1"/>
</dbReference>
<dbReference type="OrthoDB" id="48041at2759"/>
<evidence type="ECO:0000256" key="1">
    <source>
        <dbReference type="ARBA" id="ARBA00004604"/>
    </source>
</evidence>
<dbReference type="GO" id="GO:0000213">
    <property type="term" value="F:tRNA-intron lyase activity"/>
    <property type="evidence" value="ECO:0007669"/>
    <property type="project" value="UniProtKB-UniRule"/>
</dbReference>
<comment type="subunit">
    <text evidence="8">tRNA splicing endonuclease is a heterotetramer composed of TSEN2, TSEN15, TSEN34/LENG5 and TSEN54. tRNA splicing endonuclease complex also contains proteins of the pre-mRNA 3'-end processing machinery such as CLP1, CPSF1, CPSF4 and CSTF2.</text>
</comment>
<keyword evidence="5 10" id="KW-0819">tRNA processing</keyword>
<comment type="subcellular location">
    <subcellularLocation>
        <location evidence="1">Nucleus</location>
        <location evidence="1">Nucleolus</location>
    </subcellularLocation>
</comment>
<keyword evidence="16" id="KW-1185">Reference proteome</keyword>
<reference evidence="15" key="1">
    <citation type="submission" date="2025-08" db="UniProtKB">
        <authorList>
            <consortium name="Ensembl"/>
        </authorList>
    </citation>
    <scope>IDENTIFICATION</scope>
</reference>
<dbReference type="GO" id="GO:0005730">
    <property type="term" value="C:nucleolus"/>
    <property type="evidence" value="ECO:0007669"/>
    <property type="project" value="UniProtKB-SubCell"/>
</dbReference>
<evidence type="ECO:0000256" key="10">
    <source>
        <dbReference type="PIRNR" id="PIRNR017250"/>
    </source>
</evidence>
<evidence type="ECO:0000256" key="2">
    <source>
        <dbReference type="ARBA" id="ARBA00008078"/>
    </source>
</evidence>
<evidence type="ECO:0000256" key="11">
    <source>
        <dbReference type="PIRSR" id="PIRSR017250-50"/>
    </source>
</evidence>
<dbReference type="AlphaFoldDB" id="A0A8C5N3H4"/>
<dbReference type="Ensembl" id="ENSLLET00000023389.1">
    <property type="protein sequence ID" value="ENSLLEP00000022522.1"/>
    <property type="gene ID" value="ENSLLEG00000014292.1"/>
</dbReference>
<keyword evidence="4" id="KW-0507">mRNA processing</keyword>
<dbReference type="InterPro" id="IPR011856">
    <property type="entry name" value="tRNA_endonuc-like_dom_sf"/>
</dbReference>
<feature type="active site" evidence="11">
    <location>
        <position position="261"/>
    </location>
</feature>
<dbReference type="Pfam" id="PF01974">
    <property type="entry name" value="tRNA_int_endo"/>
    <property type="match status" value="1"/>
</dbReference>
<dbReference type="Pfam" id="PF26577">
    <property type="entry name" value="TSEN34_N"/>
    <property type="match status" value="1"/>
</dbReference>
<evidence type="ECO:0000256" key="8">
    <source>
        <dbReference type="ARBA" id="ARBA00064779"/>
    </source>
</evidence>
<proteinExistence type="inferred from homology"/>
<evidence type="ECO:0000256" key="3">
    <source>
        <dbReference type="ARBA" id="ARBA00012573"/>
    </source>
</evidence>
<dbReference type="SUPFAM" id="SSF53032">
    <property type="entry name" value="tRNA-intron endonuclease catalytic domain-like"/>
    <property type="match status" value="1"/>
</dbReference>
<feature type="region of interest" description="Disordered" evidence="12">
    <location>
        <begin position="79"/>
        <end position="109"/>
    </location>
</feature>
<evidence type="ECO:0000259" key="14">
    <source>
        <dbReference type="Pfam" id="PF26577"/>
    </source>
</evidence>
<dbReference type="EC" id="4.6.1.16" evidence="3 10"/>
<accession>A0A8C5N3H4</accession>
<sequence length="316" mass="36197">MIDINPVMILIHLTDGKGFVWNVDDARMIREEHRLVGNLVGALVRKPRQNLRLGLPLQLLPEETRLLVEIGAASLVRHSLNEKDHSEDDDSSMDRAKSPSSTDDQDTLQTEVEVYEEYIEDSYKEQRKLALAEKRRTLEILSDRIAERRAKRRQQRGDVDETPMESSSTGPIKELQHLEETFYFPEETMMVHLPTARPSLGVVQEVDVCQASPDWPYAGQPEHEMRFKVFKDLWQRGYFLTSGNKFGGDFLVYPGDPMRYHAHFITICFPYNKEIPMSDLVTAGRLGTNVKKTVLLCSPNQEGAVTYTSLQWSGMQ</sequence>
<feature type="compositionally biased region" description="Basic and acidic residues" evidence="12">
    <location>
        <begin position="79"/>
        <end position="97"/>
    </location>
</feature>
<evidence type="ECO:0000256" key="7">
    <source>
        <dbReference type="ARBA" id="ARBA00023242"/>
    </source>
</evidence>
<dbReference type="InterPro" id="IPR006676">
    <property type="entry name" value="tRNA_splic"/>
</dbReference>
<dbReference type="PIRSF" id="PIRSF017250">
    <property type="entry name" value="tRNA_splic_SEN34"/>
    <property type="match status" value="1"/>
</dbReference>
<dbReference type="NCBIfam" id="TIGR00324">
    <property type="entry name" value="endA"/>
    <property type="match status" value="1"/>
</dbReference>
<feature type="compositionally biased region" description="Polar residues" evidence="12">
    <location>
        <begin position="98"/>
        <end position="109"/>
    </location>
</feature>
<reference evidence="15" key="2">
    <citation type="submission" date="2025-09" db="UniProtKB">
        <authorList>
            <consortium name="Ensembl"/>
        </authorList>
    </citation>
    <scope>IDENTIFICATION</scope>
</reference>
<feature type="active site" evidence="11">
    <location>
        <position position="253"/>
    </location>
</feature>
<dbReference type="GeneTree" id="ENSGT00390000003912"/>
<dbReference type="FunFam" id="3.40.1350.10:FF:000002">
    <property type="entry name" value="tRNA-splicing endonuclease subunit Sen34"/>
    <property type="match status" value="1"/>
</dbReference>
<dbReference type="GO" id="GO:0003676">
    <property type="term" value="F:nucleic acid binding"/>
    <property type="evidence" value="ECO:0007669"/>
    <property type="project" value="InterPro"/>
</dbReference>
<evidence type="ECO:0000256" key="5">
    <source>
        <dbReference type="ARBA" id="ARBA00022694"/>
    </source>
</evidence>
<keyword evidence="6 10" id="KW-0456">Lyase</keyword>
<evidence type="ECO:0000259" key="13">
    <source>
        <dbReference type="Pfam" id="PF01974"/>
    </source>
</evidence>
<dbReference type="Gene3D" id="3.40.1350.10">
    <property type="match status" value="1"/>
</dbReference>